<feature type="compositionally biased region" description="Polar residues" evidence="4">
    <location>
        <begin position="286"/>
        <end position="301"/>
    </location>
</feature>
<evidence type="ECO:0000256" key="4">
    <source>
        <dbReference type="SAM" id="MobiDB-lite"/>
    </source>
</evidence>
<comment type="caution">
    <text evidence="5">The sequence shown here is derived from an EMBL/GenBank/DDBJ whole genome shotgun (WGS) entry which is preliminary data.</text>
</comment>
<dbReference type="PROSITE" id="PS50089">
    <property type="entry name" value="ZF_RING_2"/>
    <property type="match status" value="1"/>
</dbReference>
<dbReference type="EMBL" id="CAIIXF020000003">
    <property type="protein sequence ID" value="CAH1779570.1"/>
    <property type="molecule type" value="Genomic_DNA"/>
</dbReference>
<dbReference type="GO" id="GO:0019789">
    <property type="term" value="F:SUMO transferase activity"/>
    <property type="evidence" value="ECO:0007669"/>
    <property type="project" value="InterPro"/>
</dbReference>
<sequence>MAEWVHCNNCFIQPGSNGRTFYLTNCGHMFCEICSEQCTSEKCSMCGNPCTKVALTGKMAPDVELFFTDPVELMKRHQKQLMQVMDFQKNHRQRLTSYIREKVTRQKSIIENSKKTMGQDVDREMKALREENQYLKRLIQSGRGGGGPGTPGGMRGSMMGTPTSTQRPLSGKTPSPQGNNSPFNQRANRARSPYSNEKLASQFTQPRTPSGSNRITIRGPPSHGRMGVIPQSSRTPSPQMQKLLGSAGNISIERDKRGHISPMNVSPGPSASLRRDGSKSCPLLSHQASPHTITVPTSHGYSTPVRKQIQLPPRSRSGGIRQALLSTPEMSPLDNSKT</sequence>
<evidence type="ECO:0000313" key="6">
    <source>
        <dbReference type="Proteomes" id="UP000749559"/>
    </source>
</evidence>
<protein>
    <submittedName>
        <fullName evidence="5">Uncharacterized protein</fullName>
    </submittedName>
</protein>
<feature type="region of interest" description="Disordered" evidence="4">
    <location>
        <begin position="138"/>
        <end position="241"/>
    </location>
</feature>
<dbReference type="Pfam" id="PF14634">
    <property type="entry name" value="zf-RING_5"/>
    <property type="match status" value="1"/>
</dbReference>
<feature type="compositionally biased region" description="Polar residues" evidence="4">
    <location>
        <begin position="324"/>
        <end position="338"/>
    </location>
</feature>
<name>A0A8J1XSM5_OWEFU</name>
<organism evidence="5 6">
    <name type="scientific">Owenia fusiformis</name>
    <name type="common">Polychaete worm</name>
    <dbReference type="NCBI Taxonomy" id="6347"/>
    <lineage>
        <taxon>Eukaryota</taxon>
        <taxon>Metazoa</taxon>
        <taxon>Spiralia</taxon>
        <taxon>Lophotrochozoa</taxon>
        <taxon>Annelida</taxon>
        <taxon>Polychaeta</taxon>
        <taxon>Sedentaria</taxon>
        <taxon>Canalipalpata</taxon>
        <taxon>Sabellida</taxon>
        <taxon>Oweniida</taxon>
        <taxon>Oweniidae</taxon>
        <taxon>Owenia</taxon>
    </lineage>
</organism>
<evidence type="ECO:0000256" key="1">
    <source>
        <dbReference type="ARBA" id="ARBA00022771"/>
    </source>
</evidence>
<proteinExistence type="predicted"/>
<dbReference type="Gene3D" id="3.30.40.10">
    <property type="entry name" value="Zinc/RING finger domain, C3HC4 (zinc finger)"/>
    <property type="match status" value="1"/>
</dbReference>
<dbReference type="InterPro" id="IPR013083">
    <property type="entry name" value="Znf_RING/FYVE/PHD"/>
</dbReference>
<dbReference type="InterPro" id="IPR001841">
    <property type="entry name" value="Znf_RING"/>
</dbReference>
<dbReference type="PANTHER" id="PTHR22663">
    <property type="entry name" value="RING FINGER PROTEIN NARYA-RELATED"/>
    <property type="match status" value="1"/>
</dbReference>
<dbReference type="AlphaFoldDB" id="A0A8J1XSM5"/>
<dbReference type="InterPro" id="IPR042123">
    <property type="entry name" value="Zip3/RNF212-like"/>
</dbReference>
<dbReference type="GO" id="GO:0016925">
    <property type="term" value="P:protein sumoylation"/>
    <property type="evidence" value="ECO:0007669"/>
    <property type="project" value="TreeGrafter"/>
</dbReference>
<dbReference type="CDD" id="cd16560">
    <property type="entry name" value="RING-HC_RNF212-like"/>
    <property type="match status" value="1"/>
</dbReference>
<keyword evidence="2" id="KW-0862">Zinc</keyword>
<evidence type="ECO:0000256" key="2">
    <source>
        <dbReference type="ARBA" id="ARBA00022833"/>
    </source>
</evidence>
<reference evidence="5" key="1">
    <citation type="submission" date="2022-03" db="EMBL/GenBank/DDBJ databases">
        <authorList>
            <person name="Martin C."/>
        </authorList>
    </citation>
    <scope>NUCLEOTIDE SEQUENCE</scope>
</reference>
<feature type="region of interest" description="Disordered" evidence="4">
    <location>
        <begin position="254"/>
        <end position="338"/>
    </location>
</feature>
<keyword evidence="3" id="KW-0469">Meiosis</keyword>
<keyword evidence="6" id="KW-1185">Reference proteome</keyword>
<feature type="compositionally biased region" description="Gly residues" evidence="4">
    <location>
        <begin position="142"/>
        <end position="155"/>
    </location>
</feature>
<gene>
    <name evidence="5" type="ORF">OFUS_LOCUS6370</name>
</gene>
<dbReference type="OrthoDB" id="2535391at2759"/>
<dbReference type="GO" id="GO:0008270">
    <property type="term" value="F:zinc ion binding"/>
    <property type="evidence" value="ECO:0007669"/>
    <property type="project" value="UniProtKB-KW"/>
</dbReference>
<keyword evidence="1" id="KW-0479">Metal-binding</keyword>
<dbReference type="Proteomes" id="UP000749559">
    <property type="component" value="Unassembled WGS sequence"/>
</dbReference>
<accession>A0A8J1XSM5</accession>
<dbReference type="GO" id="GO:0000795">
    <property type="term" value="C:synaptonemal complex"/>
    <property type="evidence" value="ECO:0007669"/>
    <property type="project" value="InterPro"/>
</dbReference>
<feature type="compositionally biased region" description="Polar residues" evidence="4">
    <location>
        <begin position="165"/>
        <end position="215"/>
    </location>
</feature>
<dbReference type="GO" id="GO:0007129">
    <property type="term" value="P:homologous chromosome pairing at meiosis"/>
    <property type="evidence" value="ECO:0007669"/>
    <property type="project" value="TreeGrafter"/>
</dbReference>
<evidence type="ECO:0000256" key="3">
    <source>
        <dbReference type="ARBA" id="ARBA00023254"/>
    </source>
</evidence>
<dbReference type="GO" id="GO:0007131">
    <property type="term" value="P:reciprocal meiotic recombination"/>
    <property type="evidence" value="ECO:0007669"/>
    <property type="project" value="InterPro"/>
</dbReference>
<feature type="compositionally biased region" description="Polar residues" evidence="4">
    <location>
        <begin position="230"/>
        <end position="240"/>
    </location>
</feature>
<keyword evidence="1" id="KW-0863">Zinc-finger</keyword>
<evidence type="ECO:0000313" key="5">
    <source>
        <dbReference type="EMBL" id="CAH1779570.1"/>
    </source>
</evidence>
<dbReference type="PANTHER" id="PTHR22663:SF17">
    <property type="entry name" value="RING FINGER PROTEIN NARYA-RELATED"/>
    <property type="match status" value="1"/>
</dbReference>